<dbReference type="Pfam" id="PF01753">
    <property type="entry name" value="zf-MYND"/>
    <property type="match status" value="1"/>
</dbReference>
<organism evidence="6 7">
    <name type="scientific">Phlyctema vagabunda</name>
    <dbReference type="NCBI Taxonomy" id="108571"/>
    <lineage>
        <taxon>Eukaryota</taxon>
        <taxon>Fungi</taxon>
        <taxon>Dikarya</taxon>
        <taxon>Ascomycota</taxon>
        <taxon>Pezizomycotina</taxon>
        <taxon>Leotiomycetes</taxon>
        <taxon>Helotiales</taxon>
        <taxon>Dermateaceae</taxon>
        <taxon>Phlyctema</taxon>
    </lineage>
</organism>
<comment type="caution">
    <text evidence="6">The sequence shown here is derived from an EMBL/GenBank/DDBJ whole genome shotgun (WGS) entry which is preliminary data.</text>
</comment>
<accession>A0ABR4P311</accession>
<sequence>MGTDASPSPNSHTKCAKCGAPARLRCSGCTEAPEYKSDEAIQPVYYCNGKCQGEHWPEHKAPCGVMQKRKKLLRIASILKATILAYRECAYDLDIERIEFRRDEGVLLLHHRSQIALDYPLYIPFPQLVATEDIHREAALAWNQCTLSVGLFRPLARYLLEGVSCETNITAVSIGKPELSIKVMCGSVEIKDGHVPSHTILVAELPTNQQHNSNEEWVIDPTGCQYGLRDALVPLEKYTRDNQCREEEWLEAWTSTETSDIDFALASPSTTPAEKLDLETERATRLHFASFIRAHIGKNGADFANGLLSSSEAVFKAKLDVFLMDVKMHMTEFVAKKQLR</sequence>
<proteinExistence type="predicted"/>
<evidence type="ECO:0000256" key="1">
    <source>
        <dbReference type="ARBA" id="ARBA00022723"/>
    </source>
</evidence>
<protein>
    <submittedName>
        <fullName evidence="6">Set domain-containing protein 5</fullName>
    </submittedName>
</protein>
<dbReference type="PROSITE" id="PS50865">
    <property type="entry name" value="ZF_MYND_2"/>
    <property type="match status" value="1"/>
</dbReference>
<dbReference type="SUPFAM" id="SSF144232">
    <property type="entry name" value="HIT/MYND zinc finger-like"/>
    <property type="match status" value="1"/>
</dbReference>
<evidence type="ECO:0000313" key="6">
    <source>
        <dbReference type="EMBL" id="KAL3417690.1"/>
    </source>
</evidence>
<evidence type="ECO:0000256" key="3">
    <source>
        <dbReference type="ARBA" id="ARBA00022833"/>
    </source>
</evidence>
<keyword evidence="1" id="KW-0479">Metal-binding</keyword>
<feature type="domain" description="MYND-type" evidence="5">
    <location>
        <begin position="15"/>
        <end position="63"/>
    </location>
</feature>
<evidence type="ECO:0000259" key="5">
    <source>
        <dbReference type="PROSITE" id="PS50865"/>
    </source>
</evidence>
<evidence type="ECO:0000313" key="7">
    <source>
        <dbReference type="Proteomes" id="UP001629113"/>
    </source>
</evidence>
<dbReference type="Proteomes" id="UP001629113">
    <property type="component" value="Unassembled WGS sequence"/>
</dbReference>
<reference evidence="6 7" key="1">
    <citation type="submission" date="2024-06" db="EMBL/GenBank/DDBJ databases">
        <title>Complete genome of Phlyctema vagabunda strain 19-DSS-EL-015.</title>
        <authorList>
            <person name="Fiorenzani C."/>
        </authorList>
    </citation>
    <scope>NUCLEOTIDE SEQUENCE [LARGE SCALE GENOMIC DNA]</scope>
    <source>
        <strain evidence="6 7">19-DSS-EL-015</strain>
    </source>
</reference>
<dbReference type="EMBL" id="JBFCZG010000010">
    <property type="protein sequence ID" value="KAL3417690.1"/>
    <property type="molecule type" value="Genomic_DNA"/>
</dbReference>
<evidence type="ECO:0000256" key="4">
    <source>
        <dbReference type="PROSITE-ProRule" id="PRU00134"/>
    </source>
</evidence>
<keyword evidence="2 4" id="KW-0863">Zinc-finger</keyword>
<gene>
    <name evidence="6" type="ORF">PVAG01_10700</name>
</gene>
<keyword evidence="7" id="KW-1185">Reference proteome</keyword>
<keyword evidence="3" id="KW-0862">Zinc</keyword>
<dbReference type="Gene3D" id="6.10.140.2220">
    <property type="match status" value="1"/>
</dbReference>
<evidence type="ECO:0000256" key="2">
    <source>
        <dbReference type="ARBA" id="ARBA00022771"/>
    </source>
</evidence>
<dbReference type="InterPro" id="IPR002893">
    <property type="entry name" value="Znf_MYND"/>
</dbReference>
<name>A0ABR4P311_9HELO</name>